<keyword evidence="1" id="KW-1015">Disulfide bond</keyword>
<sequence length="190" mass="21954">IVMGKKLNVFWILCIYISLNLLFKLQVRLTFPAYFQCDAFLGPHIPTIHTWHELIVYETLEFHFVNISMNWMDAQSYCRLKHTDLATIQNVQDLLIVVSMPLSPLSWIGLYDDLIYWRYSSEFLAYGSVWSDTSYVNWASGQPSNDGGEEFCVLMTGDGSWDDLNCSSNAYFVCQGGKRTHEYEVTLMTL</sequence>
<evidence type="ECO:0000256" key="2">
    <source>
        <dbReference type="SAM" id="Phobius"/>
    </source>
</evidence>
<protein>
    <recommendedName>
        <fullName evidence="3">C-type lectin domain-containing protein</fullName>
    </recommendedName>
</protein>
<dbReference type="PANTHER" id="PTHR45784:SF3">
    <property type="entry name" value="C-TYPE LECTIN DOMAIN FAMILY 4 MEMBER K-LIKE-RELATED"/>
    <property type="match status" value="1"/>
</dbReference>
<dbReference type="Proteomes" id="UP000694546">
    <property type="component" value="Chromosome 11"/>
</dbReference>
<dbReference type="InterPro" id="IPR018378">
    <property type="entry name" value="C-type_lectin_CS"/>
</dbReference>
<dbReference type="Gene3D" id="3.10.100.10">
    <property type="entry name" value="Mannose-Binding Protein A, subunit A"/>
    <property type="match status" value="1"/>
</dbReference>
<organism evidence="4 5">
    <name type="scientific">Gadus morhua</name>
    <name type="common">Atlantic cod</name>
    <dbReference type="NCBI Taxonomy" id="8049"/>
    <lineage>
        <taxon>Eukaryota</taxon>
        <taxon>Metazoa</taxon>
        <taxon>Chordata</taxon>
        <taxon>Craniata</taxon>
        <taxon>Vertebrata</taxon>
        <taxon>Euteleostomi</taxon>
        <taxon>Actinopterygii</taxon>
        <taxon>Neopterygii</taxon>
        <taxon>Teleostei</taxon>
        <taxon>Neoteleostei</taxon>
        <taxon>Acanthomorphata</taxon>
        <taxon>Zeiogadaria</taxon>
        <taxon>Gadariae</taxon>
        <taxon>Gadiformes</taxon>
        <taxon>Gadoidei</taxon>
        <taxon>Gadidae</taxon>
        <taxon>Gadus</taxon>
    </lineage>
</organism>
<evidence type="ECO:0000256" key="1">
    <source>
        <dbReference type="ARBA" id="ARBA00023157"/>
    </source>
</evidence>
<keyword evidence="5" id="KW-1185">Reference proteome</keyword>
<keyword evidence="2" id="KW-1133">Transmembrane helix</keyword>
<keyword evidence="2" id="KW-0812">Transmembrane</keyword>
<accession>A0A8C4YYP7</accession>
<dbReference type="SUPFAM" id="SSF56436">
    <property type="entry name" value="C-type lectin-like"/>
    <property type="match status" value="1"/>
</dbReference>
<dbReference type="GeneTree" id="ENSGT01060000253047"/>
<dbReference type="InterPro" id="IPR001304">
    <property type="entry name" value="C-type_lectin-like"/>
</dbReference>
<dbReference type="PANTHER" id="PTHR45784">
    <property type="entry name" value="C-TYPE LECTIN DOMAIN FAMILY 20 MEMBER A-RELATED"/>
    <property type="match status" value="1"/>
</dbReference>
<dbReference type="PROSITE" id="PS50041">
    <property type="entry name" value="C_TYPE_LECTIN_2"/>
    <property type="match status" value="1"/>
</dbReference>
<proteinExistence type="predicted"/>
<dbReference type="Pfam" id="PF00059">
    <property type="entry name" value="Lectin_C"/>
    <property type="match status" value="1"/>
</dbReference>
<dbReference type="AlphaFoldDB" id="A0A8C4YYP7"/>
<dbReference type="SMART" id="SM00034">
    <property type="entry name" value="CLECT"/>
    <property type="match status" value="1"/>
</dbReference>
<dbReference type="Ensembl" id="ENSGMOT00000003746.2">
    <property type="protein sequence ID" value="ENSGMOP00000003637.2"/>
    <property type="gene ID" value="ENSGMOG00000003450.2"/>
</dbReference>
<evidence type="ECO:0000259" key="3">
    <source>
        <dbReference type="PROSITE" id="PS50041"/>
    </source>
</evidence>
<name>A0A8C4YYP7_GADMO</name>
<keyword evidence="2" id="KW-0472">Membrane</keyword>
<feature type="domain" description="C-type lectin" evidence="3">
    <location>
        <begin position="57"/>
        <end position="175"/>
    </location>
</feature>
<dbReference type="PROSITE" id="PS00615">
    <property type="entry name" value="C_TYPE_LECTIN_1"/>
    <property type="match status" value="1"/>
</dbReference>
<reference evidence="4" key="2">
    <citation type="submission" date="2025-09" db="UniProtKB">
        <authorList>
            <consortium name="Ensembl"/>
        </authorList>
    </citation>
    <scope>IDENTIFICATION</scope>
</reference>
<reference evidence="4" key="1">
    <citation type="submission" date="2025-08" db="UniProtKB">
        <authorList>
            <consortium name="Ensembl"/>
        </authorList>
    </citation>
    <scope>IDENTIFICATION</scope>
</reference>
<dbReference type="InterPro" id="IPR016187">
    <property type="entry name" value="CTDL_fold"/>
</dbReference>
<dbReference type="InterPro" id="IPR016186">
    <property type="entry name" value="C-type_lectin-like/link_sf"/>
</dbReference>
<evidence type="ECO:0000313" key="5">
    <source>
        <dbReference type="Proteomes" id="UP000694546"/>
    </source>
</evidence>
<dbReference type="OMA" id="KRTHEYE"/>
<evidence type="ECO:0000313" key="4">
    <source>
        <dbReference type="Ensembl" id="ENSGMOP00000003637.2"/>
    </source>
</evidence>
<feature type="transmembrane region" description="Helical" evidence="2">
    <location>
        <begin position="7"/>
        <end position="27"/>
    </location>
</feature>